<evidence type="ECO:0000256" key="1">
    <source>
        <dbReference type="SAM" id="MobiDB-lite"/>
    </source>
</evidence>
<feature type="compositionally biased region" description="Low complexity" evidence="1">
    <location>
        <begin position="43"/>
        <end position="63"/>
    </location>
</feature>
<comment type="caution">
    <text evidence="2">The sequence shown here is derived from an EMBL/GenBank/DDBJ whole genome shotgun (WGS) entry which is preliminary data.</text>
</comment>
<organism evidence="2 3">
    <name type="scientific">Parelaphostrongylus tenuis</name>
    <name type="common">Meningeal worm</name>
    <dbReference type="NCBI Taxonomy" id="148309"/>
    <lineage>
        <taxon>Eukaryota</taxon>
        <taxon>Metazoa</taxon>
        <taxon>Ecdysozoa</taxon>
        <taxon>Nematoda</taxon>
        <taxon>Chromadorea</taxon>
        <taxon>Rhabditida</taxon>
        <taxon>Rhabditina</taxon>
        <taxon>Rhabditomorpha</taxon>
        <taxon>Strongyloidea</taxon>
        <taxon>Metastrongylidae</taxon>
        <taxon>Parelaphostrongylus</taxon>
    </lineage>
</organism>
<dbReference type="AlphaFoldDB" id="A0AAD5M5N7"/>
<feature type="compositionally biased region" description="Polar residues" evidence="1">
    <location>
        <begin position="1"/>
        <end position="20"/>
    </location>
</feature>
<evidence type="ECO:0000313" key="3">
    <source>
        <dbReference type="Proteomes" id="UP001196413"/>
    </source>
</evidence>
<gene>
    <name evidence="2" type="ORF">KIN20_009032</name>
</gene>
<feature type="compositionally biased region" description="Basic residues" evidence="1">
    <location>
        <begin position="21"/>
        <end position="32"/>
    </location>
</feature>
<accession>A0AAD5M5N7</accession>
<evidence type="ECO:0000313" key="2">
    <source>
        <dbReference type="EMBL" id="KAJ1352637.1"/>
    </source>
</evidence>
<keyword evidence="3" id="KW-1185">Reference proteome</keyword>
<sequence length="149" mass="16039">MNTMLGHSVSTHASTTNAQRHTTRPSFSRKRPAASSLPTIEMSTNQRSSSSLSNLSDVSQESSDGLKRQRFGSTSFTDEPYVSSHSNGADFSSSDTLSSCGSNCRRMLAGRKKPEKLEPLVNNSVIGDYRIVGAGKDSRAVAPSYKQSC</sequence>
<feature type="region of interest" description="Disordered" evidence="1">
    <location>
        <begin position="1"/>
        <end position="102"/>
    </location>
</feature>
<protein>
    <submittedName>
        <fullName evidence="2">Uncharacterized protein</fullName>
    </submittedName>
</protein>
<dbReference type="EMBL" id="JAHQIW010001493">
    <property type="protein sequence ID" value="KAJ1352637.1"/>
    <property type="molecule type" value="Genomic_DNA"/>
</dbReference>
<reference evidence="2" key="1">
    <citation type="submission" date="2021-06" db="EMBL/GenBank/DDBJ databases">
        <title>Parelaphostrongylus tenuis whole genome reference sequence.</title>
        <authorList>
            <person name="Garwood T.J."/>
            <person name="Larsen P.A."/>
            <person name="Fountain-Jones N.M."/>
            <person name="Garbe J.R."/>
            <person name="Macchietto M.G."/>
            <person name="Kania S.A."/>
            <person name="Gerhold R.W."/>
            <person name="Richards J.E."/>
            <person name="Wolf T.M."/>
        </authorList>
    </citation>
    <scope>NUCLEOTIDE SEQUENCE</scope>
    <source>
        <strain evidence="2">MNPRO001-30</strain>
        <tissue evidence="2">Meninges</tissue>
    </source>
</reference>
<dbReference type="Proteomes" id="UP001196413">
    <property type="component" value="Unassembled WGS sequence"/>
</dbReference>
<name>A0AAD5M5N7_PARTN</name>
<proteinExistence type="predicted"/>
<feature type="compositionally biased region" description="Polar residues" evidence="1">
    <location>
        <begin position="71"/>
        <end position="102"/>
    </location>
</feature>